<keyword evidence="3" id="KW-1185">Reference proteome</keyword>
<dbReference type="InterPro" id="IPR005162">
    <property type="entry name" value="Retrotrans_gag_dom"/>
</dbReference>
<evidence type="ECO:0000313" key="2">
    <source>
        <dbReference type="EMBL" id="KAK9665908.1"/>
    </source>
</evidence>
<feature type="domain" description="Retrotransposon gag" evidence="1">
    <location>
        <begin position="19"/>
        <end position="73"/>
    </location>
</feature>
<reference evidence="2" key="1">
    <citation type="submission" date="2024-03" db="EMBL/GenBank/DDBJ databases">
        <title>WGS assembly of Saponaria officinalis var. Norfolk2.</title>
        <authorList>
            <person name="Jenkins J."/>
            <person name="Shu S."/>
            <person name="Grimwood J."/>
            <person name="Barry K."/>
            <person name="Goodstein D."/>
            <person name="Schmutz J."/>
            <person name="Leebens-Mack J."/>
            <person name="Osbourn A."/>
        </authorList>
    </citation>
    <scope>NUCLEOTIDE SEQUENCE [LARGE SCALE GENOMIC DNA]</scope>
    <source>
        <strain evidence="2">JIC</strain>
    </source>
</reference>
<name>A0AAW1GSI9_SAPOF</name>
<gene>
    <name evidence="2" type="ORF">RND81_14G144800</name>
</gene>
<organism evidence="2 3">
    <name type="scientific">Saponaria officinalis</name>
    <name type="common">Common soapwort</name>
    <name type="synonym">Lychnis saponaria</name>
    <dbReference type="NCBI Taxonomy" id="3572"/>
    <lineage>
        <taxon>Eukaryota</taxon>
        <taxon>Viridiplantae</taxon>
        <taxon>Streptophyta</taxon>
        <taxon>Embryophyta</taxon>
        <taxon>Tracheophyta</taxon>
        <taxon>Spermatophyta</taxon>
        <taxon>Magnoliopsida</taxon>
        <taxon>eudicotyledons</taxon>
        <taxon>Gunneridae</taxon>
        <taxon>Pentapetalae</taxon>
        <taxon>Caryophyllales</taxon>
        <taxon>Caryophyllaceae</taxon>
        <taxon>Caryophylleae</taxon>
        <taxon>Saponaria</taxon>
    </lineage>
</organism>
<proteinExistence type="predicted"/>
<dbReference type="EMBL" id="JBDFQZ010000014">
    <property type="protein sequence ID" value="KAK9665908.1"/>
    <property type="molecule type" value="Genomic_DNA"/>
</dbReference>
<dbReference type="Pfam" id="PF03732">
    <property type="entry name" value="Retrotrans_gag"/>
    <property type="match status" value="1"/>
</dbReference>
<dbReference type="AlphaFoldDB" id="A0AAW1GSI9"/>
<accession>A0AAW1GSI9</accession>
<sequence>MRWILNALSDTIAESLSYVTSSKQLWDELAERFNQSNAPYLYQLRKKVVQIFQGDSSVAEYYSRLKSVWEDIRSLDPLPECSCGVLDKCSCNLLKKIVDRDNKNNLIDFLMGLDCKFEHIRGQILAMDPLPSVNQAFAKVYQTEVQKNISNIESVVDLDGMAMVASQFSGDLGHATNISQTSGVSGGKFQSNVWTRDAKKPRIERVSYHCDFCNKNGYTKEFCWKLKGQESKQSTSYTSFKSNNFNGRKFVANVEETSLFEGDTPCDQPSTTSRKTLICVSSFEAF</sequence>
<dbReference type="Proteomes" id="UP001443914">
    <property type="component" value="Unassembled WGS sequence"/>
</dbReference>
<comment type="caution">
    <text evidence="2">The sequence shown here is derived from an EMBL/GenBank/DDBJ whole genome shotgun (WGS) entry which is preliminary data.</text>
</comment>
<dbReference type="PANTHER" id="PTHR34222">
    <property type="entry name" value="GAG_PRE-INTEGRS DOMAIN-CONTAINING PROTEIN"/>
    <property type="match status" value="1"/>
</dbReference>
<protein>
    <recommendedName>
        <fullName evidence="1">Retrotransposon gag domain-containing protein</fullName>
    </recommendedName>
</protein>
<evidence type="ECO:0000259" key="1">
    <source>
        <dbReference type="Pfam" id="PF03732"/>
    </source>
</evidence>
<evidence type="ECO:0000313" key="3">
    <source>
        <dbReference type="Proteomes" id="UP001443914"/>
    </source>
</evidence>
<dbReference type="PANTHER" id="PTHR34222:SF79">
    <property type="entry name" value="RETROVIRUS-RELATED POL POLYPROTEIN FROM TRANSPOSON TNT 1-94"/>
    <property type="match status" value="1"/>
</dbReference>